<feature type="transmembrane region" description="Helical" evidence="6">
    <location>
        <begin position="83"/>
        <end position="105"/>
    </location>
</feature>
<dbReference type="Proteomes" id="UP000325466">
    <property type="component" value="Unassembled WGS sequence"/>
</dbReference>
<protein>
    <submittedName>
        <fullName evidence="10">PDGLE domain-containing protein</fullName>
    </submittedName>
</protein>
<evidence type="ECO:0000256" key="2">
    <source>
        <dbReference type="ARBA" id="ARBA00022475"/>
    </source>
</evidence>
<keyword evidence="11" id="KW-1185">Reference proteome</keyword>
<dbReference type="EMBL" id="BLAH01000039">
    <property type="protein sequence ID" value="GES36049.1"/>
    <property type="molecule type" value="Genomic_DNA"/>
</dbReference>
<dbReference type="RefSeq" id="WP_006945654.1">
    <property type="nucleotide sequence ID" value="NZ_BAAAYP010000048.1"/>
</dbReference>
<evidence type="ECO:0000313" key="10">
    <source>
        <dbReference type="EMBL" id="UYF93885.1"/>
    </source>
</evidence>
<comment type="subcellular location">
    <subcellularLocation>
        <location evidence="1">Cell membrane</location>
    </subcellularLocation>
</comment>
<keyword evidence="5 6" id="KW-0472">Membrane</keyword>
<dbReference type="Pfam" id="PF13190">
    <property type="entry name" value="PDGLE"/>
    <property type="match status" value="1"/>
</dbReference>
<evidence type="ECO:0000256" key="3">
    <source>
        <dbReference type="ARBA" id="ARBA00022692"/>
    </source>
</evidence>
<keyword evidence="3 6" id="KW-0812">Transmembrane</keyword>
<accession>A0A0F6S7E5</accession>
<keyword evidence="4 6" id="KW-1133">Transmembrane helix</keyword>
<organism evidence="10 12">
    <name type="scientific">Rhodococcus aetherivorans</name>
    <dbReference type="NCBI Taxonomy" id="191292"/>
    <lineage>
        <taxon>Bacteria</taxon>
        <taxon>Bacillati</taxon>
        <taxon>Actinomycetota</taxon>
        <taxon>Actinomycetes</taxon>
        <taxon>Mycobacteriales</taxon>
        <taxon>Nocardiaceae</taxon>
        <taxon>Rhodococcus</taxon>
    </lineage>
</organism>
<name>A0A059MGV5_9NOCA</name>
<accession>N1MD94</accession>
<evidence type="ECO:0000256" key="6">
    <source>
        <dbReference type="SAM" id="Phobius"/>
    </source>
</evidence>
<evidence type="ECO:0000313" key="12">
    <source>
        <dbReference type="Proteomes" id="UP001163947"/>
    </source>
</evidence>
<dbReference type="EMBL" id="CP106982">
    <property type="protein sequence ID" value="UYF93885.1"/>
    <property type="molecule type" value="Genomic_DNA"/>
</dbReference>
<keyword evidence="7" id="KW-0732">Signal</keyword>
<evidence type="ECO:0000313" key="11">
    <source>
        <dbReference type="Proteomes" id="UP000325466"/>
    </source>
</evidence>
<gene>
    <name evidence="10" type="ORF">OCS65_26250</name>
    <name evidence="9" type="ORF">RAJCM14343_1298</name>
</gene>
<evidence type="ECO:0000313" key="9">
    <source>
        <dbReference type="EMBL" id="GES36049.1"/>
    </source>
</evidence>
<reference evidence="9" key="2">
    <citation type="submission" date="2019-10" db="EMBL/GenBank/DDBJ databases">
        <title>Draft genome sequence of Rhodococcus aetherivorans JCM 14343.</title>
        <authorList>
            <person name="Inoue D."/>
            <person name="Nakazawa M."/>
            <person name="Yamamoto N."/>
            <person name="Sei K."/>
            <person name="Ike M."/>
        </authorList>
    </citation>
    <scope>NUCLEOTIDE SEQUENCE</scope>
    <source>
        <strain evidence="9">JCM 14343</strain>
    </source>
</reference>
<dbReference type="GeneID" id="83623996"/>
<dbReference type="GO" id="GO:0005886">
    <property type="term" value="C:plasma membrane"/>
    <property type="evidence" value="ECO:0007669"/>
    <property type="project" value="UniProtKB-SubCell"/>
</dbReference>
<feature type="signal peptide" evidence="7">
    <location>
        <begin position="1"/>
        <end position="25"/>
    </location>
</feature>
<feature type="domain" description="PDGLE" evidence="8">
    <location>
        <begin position="4"/>
        <end position="105"/>
    </location>
</feature>
<reference evidence="10" key="3">
    <citation type="submission" date="2022-09" db="EMBL/GenBank/DDBJ databases">
        <title>The genome sequence of Rhodococcus aetherivorans N1.</title>
        <authorList>
            <person name="Jiang W."/>
        </authorList>
    </citation>
    <scope>NUCLEOTIDE SEQUENCE</scope>
    <source>
        <strain evidence="10">N1</strain>
    </source>
</reference>
<accession>A0A059MGV5</accession>
<evidence type="ECO:0000256" key="1">
    <source>
        <dbReference type="ARBA" id="ARBA00004236"/>
    </source>
</evidence>
<evidence type="ECO:0000256" key="7">
    <source>
        <dbReference type="SAM" id="SignalP"/>
    </source>
</evidence>
<dbReference type="AlphaFoldDB" id="A0A059MGV5"/>
<keyword evidence="2" id="KW-1003">Cell membrane</keyword>
<dbReference type="KEGG" id="rav:AAT18_02940"/>
<evidence type="ECO:0000256" key="4">
    <source>
        <dbReference type="ARBA" id="ARBA00022989"/>
    </source>
</evidence>
<feature type="chain" id="PRO_5044538456" evidence="7">
    <location>
        <begin position="26"/>
        <end position="120"/>
    </location>
</feature>
<proteinExistence type="predicted"/>
<dbReference type="Proteomes" id="UP001163947">
    <property type="component" value="Chromosome"/>
</dbReference>
<dbReference type="InterPro" id="IPR025937">
    <property type="entry name" value="PDGLE_dom"/>
</dbReference>
<sequence>MTRRRLLILFAVAAFLCAGMLSYLADSSPDGLEAATARGCAVVEVDGSATVTGECLAGEATDHPWDAGPLAGYTVGGHTGSTGVAGVLGVAATSAVAAALFRLLVRRRGASGNRTPGARP</sequence>
<reference evidence="9 11" key="1">
    <citation type="journal article" date="2018" name="Biodegradation">
        <title>1,4-Dioxane degradation characteristics of Rhodococcus aetherivorans JCM 14343.</title>
        <authorList>
            <person name="Inoue D."/>
            <person name="Tsunoda T."/>
            <person name="Yamamoto N."/>
            <person name="Ike M."/>
            <person name="Sei K."/>
        </authorList>
    </citation>
    <scope>NUCLEOTIDE SEQUENCE [LARGE SCALE GENOMIC DNA]</scope>
    <source>
        <strain evidence="9 11">JCM 14343</strain>
    </source>
</reference>
<evidence type="ECO:0000256" key="5">
    <source>
        <dbReference type="ARBA" id="ARBA00023136"/>
    </source>
</evidence>
<evidence type="ECO:0000259" key="8">
    <source>
        <dbReference type="Pfam" id="PF13190"/>
    </source>
</evidence>